<feature type="signal peptide" evidence="1">
    <location>
        <begin position="1"/>
        <end position="25"/>
    </location>
</feature>
<organism evidence="2 3">
    <name type="scientific">Panagrellus redivivus</name>
    <name type="common">Microworm</name>
    <dbReference type="NCBI Taxonomy" id="6233"/>
    <lineage>
        <taxon>Eukaryota</taxon>
        <taxon>Metazoa</taxon>
        <taxon>Ecdysozoa</taxon>
        <taxon>Nematoda</taxon>
        <taxon>Chromadorea</taxon>
        <taxon>Rhabditida</taxon>
        <taxon>Tylenchina</taxon>
        <taxon>Panagrolaimomorpha</taxon>
        <taxon>Panagrolaimoidea</taxon>
        <taxon>Panagrolaimidae</taxon>
        <taxon>Panagrellus</taxon>
    </lineage>
</organism>
<evidence type="ECO:0000313" key="3">
    <source>
        <dbReference type="WBParaSite" id="Pan_g21954.t1"/>
    </source>
</evidence>
<sequence>MMWLFFYFAVVALIVELTYDVCCDAAEDCKPDGYVYIHFNGPLFMPSSNRSVNAAIHNTVVNTFDSRCAALTSASLQLYQSDLRTACICTRKNVVVDAPPPPMTTDTISVKTATLSQHREQKAILKRTLSVRFSLMVQRLQLMPSTRQSSNSSGYIENPNWWVLPKHQRLQNLQCSFHKNELKSLVDSNTHRDACFALRLSKLVYASIPRFWQM</sequence>
<dbReference type="Proteomes" id="UP000492821">
    <property type="component" value="Unassembled WGS sequence"/>
</dbReference>
<protein>
    <submittedName>
        <fullName evidence="3">Secreted protein</fullName>
    </submittedName>
</protein>
<accession>A0A7E4VKA2</accession>
<keyword evidence="2" id="KW-1185">Reference proteome</keyword>
<keyword evidence="1" id="KW-0732">Signal</keyword>
<dbReference type="AlphaFoldDB" id="A0A7E4VKA2"/>
<feature type="chain" id="PRO_5028979552" evidence="1">
    <location>
        <begin position="26"/>
        <end position="214"/>
    </location>
</feature>
<reference evidence="3" key="2">
    <citation type="submission" date="2020-10" db="UniProtKB">
        <authorList>
            <consortium name="WormBaseParasite"/>
        </authorList>
    </citation>
    <scope>IDENTIFICATION</scope>
</reference>
<evidence type="ECO:0000256" key="1">
    <source>
        <dbReference type="SAM" id="SignalP"/>
    </source>
</evidence>
<evidence type="ECO:0000313" key="2">
    <source>
        <dbReference type="Proteomes" id="UP000492821"/>
    </source>
</evidence>
<name>A0A7E4VKA2_PANRE</name>
<proteinExistence type="predicted"/>
<reference evidence="2" key="1">
    <citation type="journal article" date="2013" name="Genetics">
        <title>The draft genome and transcriptome of Panagrellus redivivus are shaped by the harsh demands of a free-living lifestyle.</title>
        <authorList>
            <person name="Srinivasan J."/>
            <person name="Dillman A.R."/>
            <person name="Macchietto M.G."/>
            <person name="Heikkinen L."/>
            <person name="Lakso M."/>
            <person name="Fracchia K.M."/>
            <person name="Antoshechkin I."/>
            <person name="Mortazavi A."/>
            <person name="Wong G."/>
            <person name="Sternberg P.W."/>
        </authorList>
    </citation>
    <scope>NUCLEOTIDE SEQUENCE [LARGE SCALE GENOMIC DNA]</scope>
    <source>
        <strain evidence="2">MT8872</strain>
    </source>
</reference>
<dbReference type="WBParaSite" id="Pan_g21954.t1">
    <property type="protein sequence ID" value="Pan_g21954.t1"/>
    <property type="gene ID" value="Pan_g21954"/>
</dbReference>